<dbReference type="AlphaFoldDB" id="A0A8E0RML1"/>
<reference evidence="2" key="1">
    <citation type="submission" date="2019-05" db="EMBL/GenBank/DDBJ databases">
        <title>Annotation for the trematode Fasciolopsis buski.</title>
        <authorList>
            <person name="Choi Y.-J."/>
        </authorList>
    </citation>
    <scope>NUCLEOTIDE SEQUENCE</scope>
    <source>
        <strain evidence="2">HT</strain>
        <tissue evidence="2">Whole worm</tissue>
    </source>
</reference>
<keyword evidence="1" id="KW-1133">Transmembrane helix</keyword>
<feature type="transmembrane region" description="Helical" evidence="1">
    <location>
        <begin position="411"/>
        <end position="429"/>
    </location>
</feature>
<evidence type="ECO:0000313" key="3">
    <source>
        <dbReference type="Proteomes" id="UP000728185"/>
    </source>
</evidence>
<dbReference type="EMBL" id="LUCM01009796">
    <property type="protein sequence ID" value="KAA0186373.1"/>
    <property type="molecule type" value="Genomic_DNA"/>
</dbReference>
<protein>
    <submittedName>
        <fullName evidence="2">Acid sensing ion channel 4 pituitary</fullName>
    </submittedName>
</protein>
<comment type="caution">
    <text evidence="2">The sequence shown here is derived from an EMBL/GenBank/DDBJ whole genome shotgun (WGS) entry which is preliminary data.</text>
</comment>
<keyword evidence="1" id="KW-0812">Transmembrane</keyword>
<keyword evidence="1" id="KW-0472">Membrane</keyword>
<keyword evidence="3" id="KW-1185">Reference proteome</keyword>
<proteinExistence type="predicted"/>
<name>A0A8E0RML1_9TREM</name>
<sequence length="447" mass="50611">MTDDLRFWHETKNSRTLRAADQIRPTSFDAQIISATQAPKSYLLYSLMSLRQPELFRRNALTVAWAQRIQQRAFLRLANVTAFGEVQKLVTGFADLQNELEKTTSQLHVLESHLWSDDRMLLQRQRADKDCQADIVQNIRILVNISSKFRGELCQLPFTDGLYTGNVLRCDYSKQSDENAHDPEANFIQAVLQLKSHQHVDSQTLLSENHPFANTKTEQSGRKNTKSGELEAHYLTTSQPGLLELQVVNLFFSSTANKPRLKDILRNYLRILSAKRMQIRPRNSDLTRTRNTRLSEQEQTLNYGMTHITGDLCSDEMRDTLSRRYHDILEELGERIASCLQRLDTFSNTMASILSANKHIISAFKSSSSDLAKTPKSSLVAFTIQVETVGGGLTSSRMVSLDTVVNPLSEVLGICFATLGFLIPLLLFVDCAFNQMYRTTVPVSNNA</sequence>
<evidence type="ECO:0000256" key="1">
    <source>
        <dbReference type="SAM" id="Phobius"/>
    </source>
</evidence>
<dbReference type="Proteomes" id="UP000728185">
    <property type="component" value="Unassembled WGS sequence"/>
</dbReference>
<dbReference type="OrthoDB" id="6282232at2759"/>
<accession>A0A8E0RML1</accession>
<gene>
    <name evidence="2" type="ORF">FBUS_01876</name>
</gene>
<organism evidence="2 3">
    <name type="scientific">Fasciolopsis buskii</name>
    <dbReference type="NCBI Taxonomy" id="27845"/>
    <lineage>
        <taxon>Eukaryota</taxon>
        <taxon>Metazoa</taxon>
        <taxon>Spiralia</taxon>
        <taxon>Lophotrochozoa</taxon>
        <taxon>Platyhelminthes</taxon>
        <taxon>Trematoda</taxon>
        <taxon>Digenea</taxon>
        <taxon>Plagiorchiida</taxon>
        <taxon>Echinostomata</taxon>
        <taxon>Echinostomatoidea</taxon>
        <taxon>Fasciolidae</taxon>
        <taxon>Fasciolopsis</taxon>
    </lineage>
</organism>
<evidence type="ECO:0000313" key="2">
    <source>
        <dbReference type="EMBL" id="KAA0186373.1"/>
    </source>
</evidence>